<evidence type="ECO:0000256" key="7">
    <source>
        <dbReference type="ARBA" id="ARBA00022840"/>
    </source>
</evidence>
<keyword evidence="13" id="KW-1185">Reference proteome</keyword>
<organism evidence="12 13">
    <name type="scientific">Actinoallomurus vinaceus</name>
    <dbReference type="NCBI Taxonomy" id="1080074"/>
    <lineage>
        <taxon>Bacteria</taxon>
        <taxon>Bacillati</taxon>
        <taxon>Actinomycetota</taxon>
        <taxon>Actinomycetes</taxon>
        <taxon>Streptosporangiales</taxon>
        <taxon>Thermomonosporaceae</taxon>
        <taxon>Actinoallomurus</taxon>
    </lineage>
</organism>
<dbReference type="PANTHER" id="PTHR24421">
    <property type="entry name" value="NITRATE/NITRITE SENSOR PROTEIN NARX-RELATED"/>
    <property type="match status" value="1"/>
</dbReference>
<evidence type="ECO:0000259" key="10">
    <source>
        <dbReference type="Pfam" id="PF02518"/>
    </source>
</evidence>
<evidence type="ECO:0000256" key="6">
    <source>
        <dbReference type="ARBA" id="ARBA00022777"/>
    </source>
</evidence>
<feature type="domain" description="Signal transduction histidine kinase subgroup 3 dimerisation and phosphoacceptor" evidence="11">
    <location>
        <begin position="186"/>
        <end position="246"/>
    </location>
</feature>
<keyword evidence="7" id="KW-0067">ATP-binding</keyword>
<keyword evidence="9" id="KW-0812">Transmembrane</keyword>
<dbReference type="EC" id="2.7.13.3" evidence="2"/>
<keyword evidence="4" id="KW-0808">Transferase</keyword>
<dbReference type="Pfam" id="PF02518">
    <property type="entry name" value="HATPase_c"/>
    <property type="match status" value="1"/>
</dbReference>
<keyword evidence="6 12" id="KW-0418">Kinase</keyword>
<dbReference type="Proteomes" id="UP001501442">
    <property type="component" value="Unassembled WGS sequence"/>
</dbReference>
<reference evidence="13" key="1">
    <citation type="journal article" date="2019" name="Int. J. Syst. Evol. Microbiol.">
        <title>The Global Catalogue of Microorganisms (GCM) 10K type strain sequencing project: providing services to taxonomists for standard genome sequencing and annotation.</title>
        <authorList>
            <consortium name="The Broad Institute Genomics Platform"/>
            <consortium name="The Broad Institute Genome Sequencing Center for Infectious Disease"/>
            <person name="Wu L."/>
            <person name="Ma J."/>
        </authorList>
    </citation>
    <scope>NUCLEOTIDE SEQUENCE [LARGE SCALE GENOMIC DNA]</scope>
    <source>
        <strain evidence="13">JCM 17939</strain>
    </source>
</reference>
<dbReference type="PANTHER" id="PTHR24421:SF10">
    <property type="entry name" value="NITRATE_NITRITE SENSOR PROTEIN NARQ"/>
    <property type="match status" value="1"/>
</dbReference>
<protein>
    <recommendedName>
        <fullName evidence="2">histidine kinase</fullName>
        <ecNumber evidence="2">2.7.13.3</ecNumber>
    </recommendedName>
</protein>
<dbReference type="InterPro" id="IPR003594">
    <property type="entry name" value="HATPase_dom"/>
</dbReference>
<keyword evidence="9" id="KW-0472">Membrane</keyword>
<dbReference type="SUPFAM" id="SSF55874">
    <property type="entry name" value="ATPase domain of HSP90 chaperone/DNA topoisomerase II/histidine kinase"/>
    <property type="match status" value="1"/>
</dbReference>
<evidence type="ECO:0000259" key="11">
    <source>
        <dbReference type="Pfam" id="PF07730"/>
    </source>
</evidence>
<dbReference type="Gene3D" id="1.20.5.1930">
    <property type="match status" value="1"/>
</dbReference>
<dbReference type="CDD" id="cd16917">
    <property type="entry name" value="HATPase_UhpB-NarQ-NarX-like"/>
    <property type="match status" value="1"/>
</dbReference>
<evidence type="ECO:0000256" key="4">
    <source>
        <dbReference type="ARBA" id="ARBA00022679"/>
    </source>
</evidence>
<evidence type="ECO:0000256" key="2">
    <source>
        <dbReference type="ARBA" id="ARBA00012438"/>
    </source>
</evidence>
<comment type="caution">
    <text evidence="12">The sequence shown here is derived from an EMBL/GenBank/DDBJ whole genome shotgun (WGS) entry which is preliminary data.</text>
</comment>
<accession>A0ABP8U2K7</accession>
<evidence type="ECO:0000256" key="1">
    <source>
        <dbReference type="ARBA" id="ARBA00000085"/>
    </source>
</evidence>
<feature type="transmembrane region" description="Helical" evidence="9">
    <location>
        <begin position="81"/>
        <end position="103"/>
    </location>
</feature>
<dbReference type="Pfam" id="PF07730">
    <property type="entry name" value="HisKA_3"/>
    <property type="match status" value="1"/>
</dbReference>
<feature type="transmembrane region" description="Helical" evidence="9">
    <location>
        <begin position="12"/>
        <end position="34"/>
    </location>
</feature>
<evidence type="ECO:0000313" key="12">
    <source>
        <dbReference type="EMBL" id="GAA4620615.1"/>
    </source>
</evidence>
<feature type="domain" description="Histidine kinase/HSP90-like ATPase" evidence="10">
    <location>
        <begin position="283"/>
        <end position="366"/>
    </location>
</feature>
<evidence type="ECO:0000256" key="5">
    <source>
        <dbReference type="ARBA" id="ARBA00022741"/>
    </source>
</evidence>
<dbReference type="EMBL" id="BAABHK010000001">
    <property type="protein sequence ID" value="GAA4620615.1"/>
    <property type="molecule type" value="Genomic_DNA"/>
</dbReference>
<evidence type="ECO:0000256" key="9">
    <source>
        <dbReference type="SAM" id="Phobius"/>
    </source>
</evidence>
<proteinExistence type="predicted"/>
<dbReference type="InterPro" id="IPR011712">
    <property type="entry name" value="Sig_transdc_His_kin_sub3_dim/P"/>
</dbReference>
<evidence type="ECO:0000256" key="8">
    <source>
        <dbReference type="ARBA" id="ARBA00023012"/>
    </source>
</evidence>
<dbReference type="Gene3D" id="3.30.565.10">
    <property type="entry name" value="Histidine kinase-like ATPase, C-terminal domain"/>
    <property type="match status" value="1"/>
</dbReference>
<dbReference type="RefSeq" id="WP_345428949.1">
    <property type="nucleotide sequence ID" value="NZ_BAABHK010000001.1"/>
</dbReference>
<sequence>MRIRWARAGVRLLGGTALGALTAVADLAFVLVAAPLLPLRSPRFVTAGARWLTGVERRRLGLEDVGEYGDRRALAYLAVRWPVGLLGGGALFLLAYGAVTATGAVADWLSGGRPDGMAPTVPIVAYLTTVGVVLLFLDLAGLAAVVTLERRLGRRLLGPDDRELMRRRIAELATSRAGIVEAVDAERRRIERDLHDGLQQRLVALAMLLGRARRNGSDDLYRQAHDEAQRAVEELREVAWRVYPAALDELGLAEALATVAERSPVPVRLRCDLPVRPAPQVETAAYFTVREAVTNAAKHAGATLVDVAVTAPDTMVIVRITDDGTGGADPGGSGLTGLARRIAALDGRFTVTSPPGGPTVVEAVLPCA</sequence>
<keyword evidence="5" id="KW-0547">Nucleotide-binding</keyword>
<keyword evidence="9" id="KW-1133">Transmembrane helix</keyword>
<dbReference type="InterPro" id="IPR050482">
    <property type="entry name" value="Sensor_HK_TwoCompSys"/>
</dbReference>
<keyword evidence="3" id="KW-0597">Phosphoprotein</keyword>
<dbReference type="InterPro" id="IPR036890">
    <property type="entry name" value="HATPase_C_sf"/>
</dbReference>
<evidence type="ECO:0000256" key="3">
    <source>
        <dbReference type="ARBA" id="ARBA00022553"/>
    </source>
</evidence>
<dbReference type="GO" id="GO:0016301">
    <property type="term" value="F:kinase activity"/>
    <property type="evidence" value="ECO:0007669"/>
    <property type="project" value="UniProtKB-KW"/>
</dbReference>
<evidence type="ECO:0000313" key="13">
    <source>
        <dbReference type="Proteomes" id="UP001501442"/>
    </source>
</evidence>
<feature type="transmembrane region" description="Helical" evidence="9">
    <location>
        <begin position="123"/>
        <end position="148"/>
    </location>
</feature>
<name>A0ABP8U2K7_9ACTN</name>
<gene>
    <name evidence="12" type="ORF">GCM10023196_005290</name>
</gene>
<keyword evidence="8" id="KW-0902">Two-component regulatory system</keyword>
<comment type="catalytic activity">
    <reaction evidence="1">
        <text>ATP + protein L-histidine = ADP + protein N-phospho-L-histidine.</text>
        <dbReference type="EC" id="2.7.13.3"/>
    </reaction>
</comment>